<dbReference type="InterPro" id="IPR020539">
    <property type="entry name" value="RNase_P_CS"/>
</dbReference>
<evidence type="ECO:0000256" key="7">
    <source>
        <dbReference type="HAMAP-Rule" id="MF_00227"/>
    </source>
</evidence>
<comment type="caution">
    <text evidence="10">The sequence shown here is derived from an EMBL/GenBank/DDBJ whole genome shotgun (WGS) entry which is preliminary data.</text>
</comment>
<accession>A0A4R2GR12</accession>
<evidence type="ECO:0000256" key="8">
    <source>
        <dbReference type="NCBIfam" id="TIGR00188"/>
    </source>
</evidence>
<gene>
    <name evidence="7" type="primary">rnpA</name>
    <name evidence="10" type="ORF">EV666_1128</name>
</gene>
<dbReference type="GO" id="GO:0042781">
    <property type="term" value="F:3'-tRNA processing endoribonuclease activity"/>
    <property type="evidence" value="ECO:0007669"/>
    <property type="project" value="TreeGrafter"/>
</dbReference>
<dbReference type="GO" id="GO:0030677">
    <property type="term" value="C:ribonuclease P complex"/>
    <property type="evidence" value="ECO:0007669"/>
    <property type="project" value="TreeGrafter"/>
</dbReference>
<dbReference type="NCBIfam" id="TIGR00188">
    <property type="entry name" value="rnpA"/>
    <property type="match status" value="1"/>
</dbReference>
<evidence type="ECO:0000256" key="1">
    <source>
        <dbReference type="ARBA" id="ARBA00002663"/>
    </source>
</evidence>
<feature type="compositionally biased region" description="Basic and acidic residues" evidence="9">
    <location>
        <begin position="152"/>
        <end position="161"/>
    </location>
</feature>
<keyword evidence="3 7" id="KW-0540">Nuclease</keyword>
<keyword evidence="4 7" id="KW-0255">Endonuclease</keyword>
<feature type="compositionally biased region" description="Low complexity" evidence="9">
    <location>
        <begin position="117"/>
        <end position="130"/>
    </location>
</feature>
<comment type="similarity">
    <text evidence="7">Belongs to the RnpA family.</text>
</comment>
<dbReference type="PANTHER" id="PTHR33992">
    <property type="entry name" value="RIBONUCLEASE P PROTEIN COMPONENT"/>
    <property type="match status" value="1"/>
</dbReference>
<evidence type="ECO:0000256" key="3">
    <source>
        <dbReference type="ARBA" id="ARBA00022722"/>
    </source>
</evidence>
<evidence type="ECO:0000313" key="10">
    <source>
        <dbReference type="EMBL" id="TCO11423.1"/>
    </source>
</evidence>
<keyword evidence="5 7" id="KW-0378">Hydrolase</keyword>
<reference evidence="10 11" key="1">
    <citation type="submission" date="2019-03" db="EMBL/GenBank/DDBJ databases">
        <title>Genomic Encyclopedia of Type Strains, Phase IV (KMG-IV): sequencing the most valuable type-strain genomes for metagenomic binning, comparative biology and taxonomic classification.</title>
        <authorList>
            <person name="Goeker M."/>
        </authorList>
    </citation>
    <scope>NUCLEOTIDE SEQUENCE [LARGE SCALE GENOMIC DNA]</scope>
    <source>
        <strain evidence="10 11">DSM 22958</strain>
    </source>
</reference>
<proteinExistence type="inferred from homology"/>
<dbReference type="GO" id="GO:0004526">
    <property type="term" value="F:ribonuclease P activity"/>
    <property type="evidence" value="ECO:0007669"/>
    <property type="project" value="UniProtKB-UniRule"/>
</dbReference>
<dbReference type="SUPFAM" id="SSF54211">
    <property type="entry name" value="Ribosomal protein S5 domain 2-like"/>
    <property type="match status" value="1"/>
</dbReference>
<comment type="catalytic activity">
    <reaction evidence="7">
        <text>Endonucleolytic cleavage of RNA, removing 5'-extranucleotides from tRNA precursor.</text>
        <dbReference type="EC" id="3.1.26.5"/>
    </reaction>
</comment>
<evidence type="ECO:0000256" key="5">
    <source>
        <dbReference type="ARBA" id="ARBA00022801"/>
    </source>
</evidence>
<dbReference type="EC" id="3.1.26.5" evidence="7 8"/>
<sequence length="161" mass="17011">MTSVPAAARRLTRRSEFLAAAAGRRFHTPRMTVQGIMRTSAADSGAGMRVGFTVTKRVGNAPERNRIRRRLRAAVDLASTSWPAASLDLVLIARREAISAPFDQLVDDLRNAAPALASGKGAAAPKSSRNGGRRRGKGSARPNGAARGAGTDVHEKTDKSP</sequence>
<dbReference type="GO" id="GO:0001682">
    <property type="term" value="P:tRNA 5'-leader removal"/>
    <property type="evidence" value="ECO:0007669"/>
    <property type="project" value="UniProtKB-UniRule"/>
</dbReference>
<protein>
    <recommendedName>
        <fullName evidence="7 8">Ribonuclease P protein component</fullName>
        <shortName evidence="7">RNase P protein</shortName>
        <shortName evidence="7">RNaseP protein</shortName>
        <ecNumber evidence="7 8">3.1.26.5</ecNumber>
    </recommendedName>
    <alternativeName>
        <fullName evidence="7">Protein C5</fullName>
    </alternativeName>
</protein>
<dbReference type="Pfam" id="PF00825">
    <property type="entry name" value="Ribonuclease_P"/>
    <property type="match status" value="1"/>
</dbReference>
<comment type="subunit">
    <text evidence="7">Consists of a catalytic RNA component (M1 or rnpB) and a protein subunit.</text>
</comment>
<dbReference type="Proteomes" id="UP000294881">
    <property type="component" value="Unassembled WGS sequence"/>
</dbReference>
<name>A0A4R2GR12_9HYPH</name>
<dbReference type="Gene3D" id="3.30.230.10">
    <property type="match status" value="1"/>
</dbReference>
<dbReference type="PANTHER" id="PTHR33992:SF1">
    <property type="entry name" value="RIBONUCLEASE P PROTEIN COMPONENT"/>
    <property type="match status" value="1"/>
</dbReference>
<dbReference type="HAMAP" id="MF_00227">
    <property type="entry name" value="RNase_P"/>
    <property type="match status" value="1"/>
</dbReference>
<keyword evidence="2 7" id="KW-0819">tRNA processing</keyword>
<dbReference type="InterPro" id="IPR014721">
    <property type="entry name" value="Ribsml_uS5_D2-typ_fold_subgr"/>
</dbReference>
<evidence type="ECO:0000256" key="2">
    <source>
        <dbReference type="ARBA" id="ARBA00022694"/>
    </source>
</evidence>
<dbReference type="PROSITE" id="PS00648">
    <property type="entry name" value="RIBONUCLEASE_P"/>
    <property type="match status" value="1"/>
</dbReference>
<dbReference type="InterPro" id="IPR020568">
    <property type="entry name" value="Ribosomal_Su5_D2-typ_SF"/>
</dbReference>
<evidence type="ECO:0000256" key="4">
    <source>
        <dbReference type="ARBA" id="ARBA00022759"/>
    </source>
</evidence>
<dbReference type="EMBL" id="SLWL01000012">
    <property type="protein sequence ID" value="TCO11423.1"/>
    <property type="molecule type" value="Genomic_DNA"/>
</dbReference>
<dbReference type="AlphaFoldDB" id="A0A4R2GR12"/>
<dbReference type="RefSeq" id="WP_132008761.1">
    <property type="nucleotide sequence ID" value="NZ_JBHUNN010000002.1"/>
</dbReference>
<dbReference type="OrthoDB" id="9810867at2"/>
<keyword evidence="6 7" id="KW-0694">RNA-binding</keyword>
<evidence type="ECO:0000256" key="6">
    <source>
        <dbReference type="ARBA" id="ARBA00022884"/>
    </source>
</evidence>
<evidence type="ECO:0000313" key="11">
    <source>
        <dbReference type="Proteomes" id="UP000294881"/>
    </source>
</evidence>
<comment type="function">
    <text evidence="1 7">RNaseP catalyzes the removal of the 5'-leader sequence from pre-tRNA to produce the mature 5'-terminus. It can also cleave other RNA substrates such as 4.5S RNA. The protein component plays an auxiliary but essential role in vivo by binding to the 5'-leader sequence and broadening the substrate specificity of the ribozyme.</text>
</comment>
<feature type="region of interest" description="Disordered" evidence="9">
    <location>
        <begin position="117"/>
        <end position="161"/>
    </location>
</feature>
<keyword evidence="11" id="KW-1185">Reference proteome</keyword>
<evidence type="ECO:0000256" key="9">
    <source>
        <dbReference type="SAM" id="MobiDB-lite"/>
    </source>
</evidence>
<organism evidence="10 11">
    <name type="scientific">Camelimonas lactis</name>
    <dbReference type="NCBI Taxonomy" id="659006"/>
    <lineage>
        <taxon>Bacteria</taxon>
        <taxon>Pseudomonadati</taxon>
        <taxon>Pseudomonadota</taxon>
        <taxon>Alphaproteobacteria</taxon>
        <taxon>Hyphomicrobiales</taxon>
        <taxon>Chelatococcaceae</taxon>
        <taxon>Camelimonas</taxon>
    </lineage>
</organism>
<dbReference type="InterPro" id="IPR000100">
    <property type="entry name" value="RNase_P"/>
</dbReference>
<dbReference type="GO" id="GO:0000049">
    <property type="term" value="F:tRNA binding"/>
    <property type="evidence" value="ECO:0007669"/>
    <property type="project" value="UniProtKB-UniRule"/>
</dbReference>